<keyword evidence="3" id="KW-1185">Reference proteome</keyword>
<evidence type="ECO:0000313" key="3">
    <source>
        <dbReference type="Proteomes" id="UP001497644"/>
    </source>
</evidence>
<accession>A0AAV2NVA3</accession>
<gene>
    <name evidence="2" type="ORF">LPLAT_LOCUS10016</name>
</gene>
<evidence type="ECO:0000256" key="1">
    <source>
        <dbReference type="SAM" id="MobiDB-lite"/>
    </source>
</evidence>
<dbReference type="EMBL" id="OZ034828">
    <property type="protein sequence ID" value="CAL1684381.1"/>
    <property type="molecule type" value="Genomic_DNA"/>
</dbReference>
<feature type="region of interest" description="Disordered" evidence="1">
    <location>
        <begin position="1"/>
        <end position="39"/>
    </location>
</feature>
<feature type="compositionally biased region" description="Basic and acidic residues" evidence="1">
    <location>
        <begin position="26"/>
        <end position="39"/>
    </location>
</feature>
<protein>
    <submittedName>
        <fullName evidence="2">Uncharacterized protein</fullName>
    </submittedName>
</protein>
<dbReference type="AlphaFoldDB" id="A0AAV2NVA3"/>
<feature type="compositionally biased region" description="Polar residues" evidence="1">
    <location>
        <begin position="88"/>
        <end position="98"/>
    </location>
</feature>
<evidence type="ECO:0000313" key="2">
    <source>
        <dbReference type="EMBL" id="CAL1684381.1"/>
    </source>
</evidence>
<organism evidence="2 3">
    <name type="scientific">Lasius platythorax</name>
    <dbReference type="NCBI Taxonomy" id="488582"/>
    <lineage>
        <taxon>Eukaryota</taxon>
        <taxon>Metazoa</taxon>
        <taxon>Ecdysozoa</taxon>
        <taxon>Arthropoda</taxon>
        <taxon>Hexapoda</taxon>
        <taxon>Insecta</taxon>
        <taxon>Pterygota</taxon>
        <taxon>Neoptera</taxon>
        <taxon>Endopterygota</taxon>
        <taxon>Hymenoptera</taxon>
        <taxon>Apocrita</taxon>
        <taxon>Aculeata</taxon>
        <taxon>Formicoidea</taxon>
        <taxon>Formicidae</taxon>
        <taxon>Formicinae</taxon>
        <taxon>Lasius</taxon>
        <taxon>Lasius</taxon>
    </lineage>
</organism>
<name>A0AAV2NVA3_9HYME</name>
<dbReference type="Proteomes" id="UP001497644">
    <property type="component" value="Chromosome 5"/>
</dbReference>
<reference evidence="2" key="1">
    <citation type="submission" date="2024-04" db="EMBL/GenBank/DDBJ databases">
        <authorList>
            <consortium name="Molecular Ecology Group"/>
        </authorList>
    </citation>
    <scope>NUCLEOTIDE SEQUENCE</scope>
</reference>
<feature type="region of interest" description="Disordered" evidence="1">
    <location>
        <begin position="87"/>
        <end position="106"/>
    </location>
</feature>
<sequence>MISKIRKKGLRVDASESPVISGSLEMSEHPKSLRIPSEDASYRNPPLALDYRKGEDIYLLCGEELSRERTFPHFLYVALCLSLSLSSANSQEAVSKQKQVGRGSER</sequence>
<proteinExistence type="predicted"/>